<dbReference type="Pfam" id="PF00773">
    <property type="entry name" value="RNB"/>
    <property type="match status" value="1"/>
</dbReference>
<dbReference type="GO" id="GO:0003723">
    <property type="term" value="F:RNA binding"/>
    <property type="evidence" value="ECO:0007669"/>
    <property type="project" value="InterPro"/>
</dbReference>
<dbReference type="GO" id="GO:0006402">
    <property type="term" value="P:mRNA catabolic process"/>
    <property type="evidence" value="ECO:0007669"/>
    <property type="project" value="TreeGrafter"/>
</dbReference>
<dbReference type="SMART" id="SM00955">
    <property type="entry name" value="RNB"/>
    <property type="match status" value="1"/>
</dbReference>
<dbReference type="InterPro" id="IPR012340">
    <property type="entry name" value="NA-bd_OB-fold"/>
</dbReference>
<dbReference type="GO" id="GO:0000175">
    <property type="term" value="F:3'-5'-RNA exonuclease activity"/>
    <property type="evidence" value="ECO:0007669"/>
    <property type="project" value="TreeGrafter"/>
</dbReference>
<accession>A0A7X9FQT3</accession>
<dbReference type="PANTHER" id="PTHR23355:SF42">
    <property type="entry name" value="RIBONUCLEASE II, CHLOROPLASTIC_MITOCHONDRIAL"/>
    <property type="match status" value="1"/>
</dbReference>
<proteinExistence type="predicted"/>
<feature type="domain" description="RNB" evidence="1">
    <location>
        <begin position="301"/>
        <end position="588"/>
    </location>
</feature>
<evidence type="ECO:0000259" key="1">
    <source>
        <dbReference type="SMART" id="SM00955"/>
    </source>
</evidence>
<organism evidence="2 3">
    <name type="scientific">SAR324 cluster bacterium</name>
    <dbReference type="NCBI Taxonomy" id="2024889"/>
    <lineage>
        <taxon>Bacteria</taxon>
        <taxon>Deltaproteobacteria</taxon>
        <taxon>SAR324 cluster</taxon>
    </lineage>
</organism>
<dbReference type="PANTHER" id="PTHR23355">
    <property type="entry name" value="RIBONUCLEASE"/>
    <property type="match status" value="1"/>
</dbReference>
<gene>
    <name evidence="2" type="ORF">GYA55_05615</name>
</gene>
<dbReference type="EMBL" id="JAAZON010000235">
    <property type="protein sequence ID" value="NMC62631.1"/>
    <property type="molecule type" value="Genomic_DNA"/>
</dbReference>
<dbReference type="AlphaFoldDB" id="A0A7X9FQT3"/>
<dbReference type="SUPFAM" id="SSF50249">
    <property type="entry name" value="Nucleic acid-binding proteins"/>
    <property type="match status" value="1"/>
</dbReference>
<dbReference type="Proteomes" id="UP000524246">
    <property type="component" value="Unassembled WGS sequence"/>
</dbReference>
<name>A0A7X9FQT3_9DELT</name>
<comment type="caution">
    <text evidence="2">The sequence shown here is derived from an EMBL/GenBank/DDBJ whole genome shotgun (WGS) entry which is preliminary data.</text>
</comment>
<dbReference type="GO" id="GO:0000932">
    <property type="term" value="C:P-body"/>
    <property type="evidence" value="ECO:0007669"/>
    <property type="project" value="TreeGrafter"/>
</dbReference>
<sequence>MAAAQKTSLHSFQELAFPEGIIVTYENDGLLLVAVVLSSKNEKLILLNDRGREVELLSSRLYRLPGKMPSEHSTAEAKREYLLALREKAENFSTTINLEEIWNLLHEDAIQFSNQQLCELYFGNNELLTHLGLRFALLSDNTFFKRNKELFIPRTIEVIEELKRSKEARIKKEQLRSMALDFVGIKLKDASLPIPEELKPLFDDISDLAAFSPYLDKSREKEATDFVECAATNFELNLNGQPGKKAYDFLISLGVFNKRTNPRVIKYKVPIEFSDESILESQKIHVPESLNAYLSHDLLKRRDLTSLRTFTIDDVSTRDMDDAISLVEDGDSYTLYVHVSDVASFLTKGSHLDKEAMKRATSLYLPEQKIHMLPRSLCEEQFSLIENKIRPALTCIFKINRNFEVVGTEITPSLICVNQRYDYDEIDESILHAEHEFDLLHQIASSREAFRIANGGFKVQKRDVTIQVDENGRVCLREVDENSPAHSMVGEMMILANECIAKFCLEHKLPIPYRGQEASERDEQDLYEIPQGPAYDFAIKSKLKRSGTSFSPSPHFNLGLEIYTQATSPIRRYLDLCVQRQVMSYLFSQKACYTIGEFEEILSIVQESLTTASNVSRESKRYWLLRYLEQVAQERRTLKGVVVRTDLKTPLVELDEIFIALFARISGNPKLGDSADFRIISVDPLSDYVRLEAAGPLFSAARP</sequence>
<dbReference type="InterPro" id="IPR001900">
    <property type="entry name" value="RNase_II/R"/>
</dbReference>
<evidence type="ECO:0000313" key="2">
    <source>
        <dbReference type="EMBL" id="NMC62631.1"/>
    </source>
</evidence>
<evidence type="ECO:0000313" key="3">
    <source>
        <dbReference type="Proteomes" id="UP000524246"/>
    </source>
</evidence>
<reference evidence="2 3" key="1">
    <citation type="journal article" date="2020" name="Biotechnol. Biofuels">
        <title>New insights from the biogas microbiome by comprehensive genome-resolved metagenomics of nearly 1600 species originating from multiple anaerobic digesters.</title>
        <authorList>
            <person name="Campanaro S."/>
            <person name="Treu L."/>
            <person name="Rodriguez-R L.M."/>
            <person name="Kovalovszki A."/>
            <person name="Ziels R.M."/>
            <person name="Maus I."/>
            <person name="Zhu X."/>
            <person name="Kougias P.G."/>
            <person name="Basile A."/>
            <person name="Luo G."/>
            <person name="Schluter A."/>
            <person name="Konstantinidis K.T."/>
            <person name="Angelidaki I."/>
        </authorList>
    </citation>
    <scope>NUCLEOTIDE SEQUENCE [LARGE SCALE GENOMIC DNA]</scope>
    <source>
        <strain evidence="2">AS27yjCOA_65</strain>
    </source>
</reference>
<protein>
    <submittedName>
        <fullName evidence="2">RNB domain-containing ribonuclease</fullName>
    </submittedName>
</protein>
<dbReference type="InterPro" id="IPR050180">
    <property type="entry name" value="RNR_Ribonuclease"/>
</dbReference>